<gene>
    <name evidence="1" type="ORF">MTP16_19445</name>
</gene>
<dbReference type="RefSeq" id="WP_243512975.1">
    <property type="nucleotide sequence ID" value="NZ_CP094534.1"/>
</dbReference>
<name>A0ABY4B4Q7_9BACT</name>
<dbReference type="Proteomes" id="UP000831390">
    <property type="component" value="Chromosome"/>
</dbReference>
<sequence>MGNLIILIEARVESLPGQAREFIIARPGVPSQWRAVLPVLLDQRPATSILVEYVVRLFQRQRPSLAATVGLLGLTVLVRMTLARANRPDEAAEDWEWAQEVA</sequence>
<evidence type="ECO:0000313" key="1">
    <source>
        <dbReference type="EMBL" id="UOE33287.1"/>
    </source>
</evidence>
<reference evidence="1 2" key="1">
    <citation type="submission" date="2022-03" db="EMBL/GenBank/DDBJ databases">
        <title>Hymenobactersp. isolated from the air.</title>
        <authorList>
            <person name="Won M."/>
            <person name="Kwon S.-W."/>
        </authorList>
    </citation>
    <scope>NUCLEOTIDE SEQUENCE [LARGE SCALE GENOMIC DNA]</scope>
    <source>
        <strain evidence="1 2">KACC 22596</strain>
    </source>
</reference>
<evidence type="ECO:0000313" key="2">
    <source>
        <dbReference type="Proteomes" id="UP000831390"/>
    </source>
</evidence>
<dbReference type="EMBL" id="CP094534">
    <property type="protein sequence ID" value="UOE33287.1"/>
    <property type="molecule type" value="Genomic_DNA"/>
</dbReference>
<accession>A0ABY4B4Q7</accession>
<protein>
    <submittedName>
        <fullName evidence="1">Uncharacterized protein</fullName>
    </submittedName>
</protein>
<proteinExistence type="predicted"/>
<organism evidence="1 2">
    <name type="scientific">Hymenobacter monticola</name>
    <dbReference type="NCBI Taxonomy" id="1705399"/>
    <lineage>
        <taxon>Bacteria</taxon>
        <taxon>Pseudomonadati</taxon>
        <taxon>Bacteroidota</taxon>
        <taxon>Cytophagia</taxon>
        <taxon>Cytophagales</taxon>
        <taxon>Hymenobacteraceae</taxon>
        <taxon>Hymenobacter</taxon>
    </lineage>
</organism>
<keyword evidence="2" id="KW-1185">Reference proteome</keyword>